<evidence type="ECO:0000313" key="4">
    <source>
        <dbReference type="EMBL" id="WVN87371.1"/>
    </source>
</evidence>
<reference evidence="4" key="2">
    <citation type="journal article" date="2022" name="Elife">
        <title>Obligate sexual reproduction of a homothallic fungus closely related to the Cryptococcus pathogenic species complex.</title>
        <authorList>
            <person name="Passer A.R."/>
            <person name="Clancey S.A."/>
            <person name="Shea T."/>
            <person name="David-Palma M."/>
            <person name="Averette A.F."/>
            <person name="Boekhout T."/>
            <person name="Porcel B.M."/>
            <person name="Nowrousian M."/>
            <person name="Cuomo C.A."/>
            <person name="Sun S."/>
            <person name="Heitman J."/>
            <person name="Coelho M.A."/>
        </authorList>
    </citation>
    <scope>NUCLEOTIDE SEQUENCE</scope>
    <source>
        <strain evidence="4">CBS 7841</strain>
    </source>
</reference>
<dbReference type="SUPFAM" id="SSF101744">
    <property type="entry name" value="Rof/RNase P subunit-like"/>
    <property type="match status" value="1"/>
</dbReference>
<dbReference type="Pfam" id="PF01868">
    <property type="entry name" value="RNase_P-MRP_p29"/>
    <property type="match status" value="1"/>
</dbReference>
<dbReference type="InterPro" id="IPR036980">
    <property type="entry name" value="RNase_P/MRP_Rpp29_sf"/>
</dbReference>
<dbReference type="GO" id="GO:0030677">
    <property type="term" value="C:ribonuclease P complex"/>
    <property type="evidence" value="ECO:0007669"/>
    <property type="project" value="InterPro"/>
</dbReference>
<feature type="compositionally biased region" description="Basic residues" evidence="3">
    <location>
        <begin position="338"/>
        <end position="347"/>
    </location>
</feature>
<organism evidence="4 5">
    <name type="scientific">Cryptococcus depauperatus CBS 7841</name>
    <dbReference type="NCBI Taxonomy" id="1295531"/>
    <lineage>
        <taxon>Eukaryota</taxon>
        <taxon>Fungi</taxon>
        <taxon>Dikarya</taxon>
        <taxon>Basidiomycota</taxon>
        <taxon>Agaricomycotina</taxon>
        <taxon>Tremellomycetes</taxon>
        <taxon>Tremellales</taxon>
        <taxon>Cryptococcaceae</taxon>
        <taxon>Cryptococcus</taxon>
    </lineage>
</organism>
<dbReference type="AlphaFoldDB" id="A0AAJ8JS53"/>
<keyword evidence="5" id="KW-1185">Reference proteome</keyword>
<dbReference type="KEGG" id="cdep:91086761"/>
<dbReference type="GO" id="GO:0033204">
    <property type="term" value="F:ribonuclease P RNA binding"/>
    <property type="evidence" value="ECO:0007669"/>
    <property type="project" value="InterPro"/>
</dbReference>
<evidence type="ECO:0000256" key="2">
    <source>
        <dbReference type="ARBA" id="ARBA00006181"/>
    </source>
</evidence>
<dbReference type="GeneID" id="91086761"/>
<protein>
    <submittedName>
        <fullName evidence="4">Uncharacterized protein</fullName>
    </submittedName>
</protein>
<name>A0AAJ8JS53_9TREE</name>
<reference evidence="4" key="3">
    <citation type="submission" date="2024-01" db="EMBL/GenBank/DDBJ databases">
        <authorList>
            <person name="Coelho M.A."/>
            <person name="David-Palma M."/>
            <person name="Shea T."/>
            <person name="Sun S."/>
            <person name="Cuomo C.A."/>
            <person name="Heitman J."/>
        </authorList>
    </citation>
    <scope>NUCLEOTIDE SEQUENCE</scope>
    <source>
        <strain evidence="4">CBS 7841</strain>
    </source>
</reference>
<gene>
    <name evidence="4" type="ORF">L203_102549</name>
</gene>
<proteinExistence type="inferred from homology"/>
<sequence length="356" mass="39219">MKPSASSSRDVSPVPAKSQPIDPYRVISSHIKKPILPLLPQTEPLLTNLLSLDPATYSARLSGKTLLTIPDTTSAKSSILVQGRKRNRGNLLERSKAREKHEHAAKEREAIGLVGMRKVKKRLGSVTGRGQKISYNDILPLHYLHIIYLTKLLALPPLPSPIPKTLPQMNPEPLQSKISKSDFTGIHLSVVAAKNAALKDISGIVIEETAETFRLVGTDDRVRVIPKEGSLFRLSFPAYIPSVLPTVPECETPSPYPRDLTHHLQICPRMELDLLGSSFAYRSVDRAGRKFRPAQGGGGGSGWGAEWVGHVVDIGKTLSKLESHLDSSIYQTQDGKERRRKRSKSRRKDPPARGNA</sequence>
<dbReference type="GO" id="GO:0006364">
    <property type="term" value="P:rRNA processing"/>
    <property type="evidence" value="ECO:0007669"/>
    <property type="project" value="TreeGrafter"/>
</dbReference>
<dbReference type="PANTHER" id="PTHR13348">
    <property type="entry name" value="RIBONUCLEASE P SUBUNIT P29"/>
    <property type="match status" value="1"/>
</dbReference>
<reference evidence="4" key="1">
    <citation type="submission" date="2016-06" db="EMBL/GenBank/DDBJ databases">
        <authorList>
            <person name="Cuomo C."/>
            <person name="Litvintseva A."/>
            <person name="Heitman J."/>
            <person name="Chen Y."/>
            <person name="Sun S."/>
            <person name="Springer D."/>
            <person name="Dromer F."/>
            <person name="Young S."/>
            <person name="Zeng Q."/>
            <person name="Chapman S."/>
            <person name="Gujja S."/>
            <person name="Saif S."/>
            <person name="Birren B."/>
        </authorList>
    </citation>
    <scope>NUCLEOTIDE SEQUENCE</scope>
    <source>
        <strain evidence="4">CBS 7841</strain>
    </source>
</reference>
<dbReference type="GO" id="GO:0005634">
    <property type="term" value="C:nucleus"/>
    <property type="evidence" value="ECO:0007669"/>
    <property type="project" value="UniProtKB-SubCell"/>
</dbReference>
<evidence type="ECO:0000313" key="5">
    <source>
        <dbReference type="Proteomes" id="UP000094043"/>
    </source>
</evidence>
<dbReference type="RefSeq" id="XP_066068071.1">
    <property type="nucleotide sequence ID" value="XM_066211974.1"/>
</dbReference>
<dbReference type="GO" id="GO:0000172">
    <property type="term" value="C:ribonuclease MRP complex"/>
    <property type="evidence" value="ECO:0007669"/>
    <property type="project" value="InterPro"/>
</dbReference>
<dbReference type="InterPro" id="IPR002730">
    <property type="entry name" value="Rpp29/RNP1"/>
</dbReference>
<evidence type="ECO:0000256" key="3">
    <source>
        <dbReference type="SAM" id="MobiDB-lite"/>
    </source>
</evidence>
<accession>A0AAJ8JS53</accession>
<dbReference type="GO" id="GO:0001682">
    <property type="term" value="P:tRNA 5'-leader removal"/>
    <property type="evidence" value="ECO:0007669"/>
    <property type="project" value="InterPro"/>
</dbReference>
<dbReference type="Proteomes" id="UP000094043">
    <property type="component" value="Chromosome 3"/>
</dbReference>
<dbReference type="SMART" id="SM00538">
    <property type="entry name" value="POP4"/>
    <property type="match status" value="1"/>
</dbReference>
<feature type="region of interest" description="Disordered" evidence="3">
    <location>
        <begin position="1"/>
        <end position="20"/>
    </location>
</feature>
<dbReference type="PANTHER" id="PTHR13348:SF0">
    <property type="entry name" value="RIBONUCLEASE P PROTEIN SUBUNIT P29"/>
    <property type="match status" value="1"/>
</dbReference>
<dbReference type="Gene3D" id="2.30.30.210">
    <property type="entry name" value="Ribonuclease P/MRP, subunit p29"/>
    <property type="match status" value="1"/>
</dbReference>
<feature type="compositionally biased region" description="Polar residues" evidence="3">
    <location>
        <begin position="1"/>
        <end position="10"/>
    </location>
</feature>
<evidence type="ECO:0000256" key="1">
    <source>
        <dbReference type="ARBA" id="ARBA00004123"/>
    </source>
</evidence>
<dbReference type="InterPro" id="IPR016848">
    <property type="entry name" value="RNase_P/MRP_Rpp29-subunit"/>
</dbReference>
<feature type="region of interest" description="Disordered" evidence="3">
    <location>
        <begin position="328"/>
        <end position="356"/>
    </location>
</feature>
<comment type="similarity">
    <text evidence="2">Belongs to the eukaryotic/archaeal RNase P protein component 1 family.</text>
</comment>
<comment type="subcellular location">
    <subcellularLocation>
        <location evidence="1">Nucleus</location>
    </subcellularLocation>
</comment>
<dbReference type="InterPro" id="IPR023534">
    <property type="entry name" value="Rof/RNase_P-like"/>
</dbReference>
<dbReference type="EMBL" id="CP143786">
    <property type="protein sequence ID" value="WVN87371.1"/>
    <property type="molecule type" value="Genomic_DNA"/>
</dbReference>